<evidence type="ECO:0000256" key="5">
    <source>
        <dbReference type="SAM" id="SignalP"/>
    </source>
</evidence>
<evidence type="ECO:0000256" key="4">
    <source>
        <dbReference type="SAM" id="MobiDB-lite"/>
    </source>
</evidence>
<feature type="domain" description="CBM10" evidence="6">
    <location>
        <begin position="65"/>
        <end position="102"/>
    </location>
</feature>
<protein>
    <submittedName>
        <fullName evidence="7">Alpha/beta-hydrolase</fullName>
    </submittedName>
</protein>
<evidence type="ECO:0000259" key="6">
    <source>
        <dbReference type="PROSITE" id="PS51763"/>
    </source>
</evidence>
<reference evidence="7 8" key="1">
    <citation type="submission" date="2016-08" db="EMBL/GenBank/DDBJ databases">
        <title>A Parts List for Fungal Cellulosomes Revealed by Comparative Genomics.</title>
        <authorList>
            <consortium name="DOE Joint Genome Institute"/>
            <person name="Haitjema C.H."/>
            <person name="Gilmore S.P."/>
            <person name="Henske J.K."/>
            <person name="Solomon K.V."/>
            <person name="De Groot R."/>
            <person name="Kuo A."/>
            <person name="Mondo S.J."/>
            <person name="Salamov A.A."/>
            <person name="Labutti K."/>
            <person name="Zhao Z."/>
            <person name="Chiniquy J."/>
            <person name="Barry K."/>
            <person name="Brewer H.M."/>
            <person name="Purvine S.O."/>
            <person name="Wright A.T."/>
            <person name="Boxma B."/>
            <person name="Van Alen T."/>
            <person name="Hackstein J.H."/>
            <person name="Baker S.E."/>
            <person name="Grigoriev I.V."/>
            <person name="O'Malley M.A."/>
        </authorList>
    </citation>
    <scope>NUCLEOTIDE SEQUENCE [LARGE SCALE GENOMIC DNA]</scope>
    <source>
        <strain evidence="7 8">G1</strain>
    </source>
</reference>
<name>A0A1Y2AQB0_9FUNG</name>
<dbReference type="InterPro" id="IPR002883">
    <property type="entry name" value="CBM10/Dockerin_dom"/>
</dbReference>
<dbReference type="GO" id="GO:0016747">
    <property type="term" value="F:acyltransferase activity, transferring groups other than amino-acyl groups"/>
    <property type="evidence" value="ECO:0007669"/>
    <property type="project" value="TreeGrafter"/>
</dbReference>
<dbReference type="Proteomes" id="UP000193920">
    <property type="component" value="Unassembled WGS sequence"/>
</dbReference>
<dbReference type="SUPFAM" id="SSF53474">
    <property type="entry name" value="alpha/beta-Hydrolases"/>
    <property type="match status" value="2"/>
</dbReference>
<comment type="caution">
    <text evidence="7">The sequence shown here is derived from an EMBL/GenBank/DDBJ whole genome shotgun (WGS) entry which is preliminary data.</text>
</comment>
<evidence type="ECO:0000256" key="1">
    <source>
        <dbReference type="ARBA" id="ARBA00022729"/>
    </source>
</evidence>
<keyword evidence="2" id="KW-0677">Repeat</keyword>
<feature type="signal peptide" evidence="5">
    <location>
        <begin position="1"/>
        <end position="20"/>
    </location>
</feature>
<accession>A0A1Y2AQB0</accession>
<proteinExistence type="predicted"/>
<dbReference type="PANTHER" id="PTHR48098:SF1">
    <property type="entry name" value="DIACYLGLYCEROL ACYLTRANSFERASE_MYCOLYLTRANSFERASE AG85A"/>
    <property type="match status" value="1"/>
</dbReference>
<dbReference type="EMBL" id="MCOG01000219">
    <property type="protein sequence ID" value="ORY24731.1"/>
    <property type="molecule type" value="Genomic_DNA"/>
</dbReference>
<dbReference type="InterPro" id="IPR029058">
    <property type="entry name" value="AB_hydrolase_fold"/>
</dbReference>
<evidence type="ECO:0000313" key="8">
    <source>
        <dbReference type="Proteomes" id="UP000193920"/>
    </source>
</evidence>
<dbReference type="PROSITE" id="PS51763">
    <property type="entry name" value="CBM10"/>
    <property type="match status" value="2"/>
</dbReference>
<feature type="region of interest" description="Disordered" evidence="4">
    <location>
        <begin position="105"/>
        <end position="142"/>
    </location>
</feature>
<dbReference type="OrthoDB" id="2107086at2759"/>
<feature type="compositionally biased region" description="Polar residues" evidence="4">
    <location>
        <begin position="117"/>
        <end position="136"/>
    </location>
</feature>
<keyword evidence="3 7" id="KW-0378">Hydrolase</keyword>
<dbReference type="Pfam" id="PF00756">
    <property type="entry name" value="Esterase"/>
    <property type="match status" value="2"/>
</dbReference>
<dbReference type="AlphaFoldDB" id="A0A1Y2AQB0"/>
<gene>
    <name evidence="7" type="ORF">LY90DRAFT_706493</name>
</gene>
<organism evidence="7 8">
    <name type="scientific">Neocallimastix californiae</name>
    <dbReference type="NCBI Taxonomy" id="1754190"/>
    <lineage>
        <taxon>Eukaryota</taxon>
        <taxon>Fungi</taxon>
        <taxon>Fungi incertae sedis</taxon>
        <taxon>Chytridiomycota</taxon>
        <taxon>Chytridiomycota incertae sedis</taxon>
        <taxon>Neocallimastigomycetes</taxon>
        <taxon>Neocallimastigales</taxon>
        <taxon>Neocallimastigaceae</taxon>
        <taxon>Neocallimastix</taxon>
    </lineage>
</organism>
<keyword evidence="8" id="KW-1185">Reference proteome</keyword>
<dbReference type="GO" id="GO:0016787">
    <property type="term" value="F:hydrolase activity"/>
    <property type="evidence" value="ECO:0007669"/>
    <property type="project" value="UniProtKB-KW"/>
</dbReference>
<dbReference type="PANTHER" id="PTHR48098">
    <property type="entry name" value="ENTEROCHELIN ESTERASE-RELATED"/>
    <property type="match status" value="1"/>
</dbReference>
<dbReference type="InterPro" id="IPR050583">
    <property type="entry name" value="Mycobacterial_A85_antigen"/>
</dbReference>
<dbReference type="SUPFAM" id="SSF64571">
    <property type="entry name" value="Cellulose docking domain, dockering"/>
    <property type="match status" value="2"/>
</dbReference>
<dbReference type="STRING" id="1754190.A0A1Y2AQB0"/>
<feature type="compositionally biased region" description="Acidic residues" evidence="4">
    <location>
        <begin position="105"/>
        <end position="116"/>
    </location>
</feature>
<dbReference type="InterPro" id="IPR000801">
    <property type="entry name" value="Esterase-like"/>
</dbReference>
<evidence type="ECO:0000256" key="3">
    <source>
        <dbReference type="ARBA" id="ARBA00022801"/>
    </source>
</evidence>
<dbReference type="InterPro" id="IPR009034">
    <property type="entry name" value="Dockerin_dom_fun_sf"/>
</dbReference>
<evidence type="ECO:0000256" key="2">
    <source>
        <dbReference type="ARBA" id="ARBA00022737"/>
    </source>
</evidence>
<dbReference type="Gene3D" id="3.90.1220.10">
    <property type="entry name" value="Cellulose docking domain, dockering"/>
    <property type="match status" value="2"/>
</dbReference>
<sequence length="752" mass="83711">MKSLQILTLTSILFNLKAYATCFSEKLGYPCCSIGYATVITDNDGLWSVENDDWCGVTDHETAEKCWSASLGYPCCENTTSVAVSDASGDWGVEQDQWCGIIEPTESDVEQTESDVEPTQTLAELEPTETSSSNETPNDDVSSDIEIPKEGYMSQLKVEQTCPPQAKAFRGIMYAQPEKVTYFSNTTHTERQMNIILPPDYSKEKKYPVLYYLHDLLSDENGLLEKSIGTLEIYSNLVNLGKAKDMIIVLPNCIVPADGAKIEPGNSEEYNAAYDNFINELLQDVMPFIESNYSVDSGRENTAIAGFGQGGRSSLYIGYKHPELFGYLGAFSPTQGLLPYNKEQGLMKPEELQVEDAELQPIVTMITVGAKDTEAQESAKLYHETLASNEQPHIWFTVPDALHDSDACSASYYNFISTLWKILDDPKPTGTANDPSGTWGNPDETFVLPEDKPDFGKFPDYNAPYEKELPKEGYMSKLEVVDLCPSEIKVRREGVAYGEAEKITYFSTTAQMDRKMNVILPAGYTEDKKYPVLYYLHGLSGNEDSLLAKERATIEIYGNLVSEGKAKEMIIVLPDCYVPLDGVFDRPQFSPEYLKAYDNFLYELIDDVMPYIESHYSVALGRENTALAGFSQGGRNTIYIGYKHPELFGYLGAFSPAQGIFPCYDIMAGHQPGLMKPEELQADAEVQPIVSMITVGTKDFAVQKNPKLYHEALATNGQPHIWFTVPGALHDDLACTTGYYNFLSTLWGVLDQ</sequence>
<feature type="chain" id="PRO_5012508323" evidence="5">
    <location>
        <begin position="21"/>
        <end position="752"/>
    </location>
</feature>
<evidence type="ECO:0000313" key="7">
    <source>
        <dbReference type="EMBL" id="ORY24731.1"/>
    </source>
</evidence>
<dbReference type="Gene3D" id="3.40.50.1820">
    <property type="entry name" value="alpha/beta hydrolase"/>
    <property type="match status" value="2"/>
</dbReference>
<feature type="domain" description="CBM10" evidence="6">
    <location>
        <begin position="21"/>
        <end position="58"/>
    </location>
</feature>
<keyword evidence="1 5" id="KW-0732">Signal</keyword>
<dbReference type="Pfam" id="PF02013">
    <property type="entry name" value="CBM_10"/>
    <property type="match status" value="2"/>
</dbReference>